<dbReference type="AlphaFoldDB" id="A0A1G5ZK03"/>
<evidence type="ECO:0000313" key="3">
    <source>
        <dbReference type="Proteomes" id="UP000198588"/>
    </source>
</evidence>
<gene>
    <name evidence="2" type="ORF">SAMN02927914_05271</name>
</gene>
<dbReference type="RefSeq" id="WP_091584344.1">
    <property type="nucleotide sequence ID" value="NZ_FMXM01000021.1"/>
</dbReference>
<protein>
    <recommendedName>
        <fullName evidence="4">Polyketide cyclase</fullName>
    </recommendedName>
</protein>
<evidence type="ECO:0000313" key="2">
    <source>
        <dbReference type="EMBL" id="SDA94890.1"/>
    </source>
</evidence>
<feature type="signal peptide" evidence="1">
    <location>
        <begin position="1"/>
        <end position="23"/>
    </location>
</feature>
<organism evidence="2 3">
    <name type="scientific">Mesorhizobium qingshengii</name>
    <dbReference type="NCBI Taxonomy" id="1165689"/>
    <lineage>
        <taxon>Bacteria</taxon>
        <taxon>Pseudomonadati</taxon>
        <taxon>Pseudomonadota</taxon>
        <taxon>Alphaproteobacteria</taxon>
        <taxon>Hyphomicrobiales</taxon>
        <taxon>Phyllobacteriaceae</taxon>
        <taxon>Mesorhizobium</taxon>
    </lineage>
</organism>
<dbReference type="Proteomes" id="UP000198588">
    <property type="component" value="Unassembled WGS sequence"/>
</dbReference>
<feature type="chain" id="PRO_5011620184" description="Polyketide cyclase" evidence="1">
    <location>
        <begin position="24"/>
        <end position="177"/>
    </location>
</feature>
<accession>A0A1G5ZK03</accession>
<dbReference type="STRING" id="1165689.SAMN02927914_05271"/>
<dbReference type="OrthoDB" id="2449873at2"/>
<evidence type="ECO:0000256" key="1">
    <source>
        <dbReference type="SAM" id="SignalP"/>
    </source>
</evidence>
<reference evidence="2 3" key="1">
    <citation type="submission" date="2016-10" db="EMBL/GenBank/DDBJ databases">
        <authorList>
            <person name="de Groot N.N."/>
        </authorList>
    </citation>
    <scope>NUCLEOTIDE SEQUENCE [LARGE SCALE GENOMIC DNA]</scope>
    <source>
        <strain evidence="2 3">CGMCC 1.12097</strain>
    </source>
</reference>
<proteinExistence type="predicted"/>
<dbReference type="PROSITE" id="PS51257">
    <property type="entry name" value="PROKAR_LIPOPROTEIN"/>
    <property type="match status" value="1"/>
</dbReference>
<dbReference type="EMBL" id="FMXM01000021">
    <property type="protein sequence ID" value="SDA94890.1"/>
    <property type="molecule type" value="Genomic_DNA"/>
</dbReference>
<keyword evidence="1" id="KW-0732">Signal</keyword>
<sequence>MKLFANLILGTALSAGIWASALACGSADAHDTPDPVLNRSREMAAKYVNIEVAKAEGYQQLFECTTHDEHGTMGIHFIHPGRAGDGKLVLGEPDVLTYEPESDGTMQLVGMEYIVFEKDWKDKGVPEFLGRTLQRKTTVGVHPVDPYYELHVWHWRHNPAGMFADWNPYVSCVHDQS</sequence>
<name>A0A1G5ZK03_9HYPH</name>
<evidence type="ECO:0008006" key="4">
    <source>
        <dbReference type="Google" id="ProtNLM"/>
    </source>
</evidence>